<keyword evidence="2" id="KW-1185">Reference proteome</keyword>
<proteinExistence type="predicted"/>
<evidence type="ECO:0000256" key="1">
    <source>
        <dbReference type="SAM" id="MobiDB-lite"/>
    </source>
</evidence>
<evidence type="ECO:0000313" key="3">
    <source>
        <dbReference type="RefSeq" id="XP_035825154.1"/>
    </source>
</evidence>
<dbReference type="Proteomes" id="UP000694888">
    <property type="component" value="Unplaced"/>
</dbReference>
<dbReference type="PANTHER" id="PTHR31630">
    <property type="entry name" value="PHYTANOYL-COA DIOXYGENASE-RELATED-RELATED"/>
    <property type="match status" value="1"/>
</dbReference>
<reference evidence="3" key="1">
    <citation type="submission" date="2025-08" db="UniProtKB">
        <authorList>
            <consortium name="RefSeq"/>
        </authorList>
    </citation>
    <scope>IDENTIFICATION</scope>
</reference>
<organism evidence="2 3">
    <name type="scientific">Aplysia californica</name>
    <name type="common">California sea hare</name>
    <dbReference type="NCBI Taxonomy" id="6500"/>
    <lineage>
        <taxon>Eukaryota</taxon>
        <taxon>Metazoa</taxon>
        <taxon>Spiralia</taxon>
        <taxon>Lophotrochozoa</taxon>
        <taxon>Mollusca</taxon>
        <taxon>Gastropoda</taxon>
        <taxon>Heterobranchia</taxon>
        <taxon>Euthyneura</taxon>
        <taxon>Tectipleura</taxon>
        <taxon>Aplysiida</taxon>
        <taxon>Aplysioidea</taxon>
        <taxon>Aplysiidae</taxon>
        <taxon>Aplysia</taxon>
    </lineage>
</organism>
<feature type="compositionally biased region" description="Basic residues" evidence="1">
    <location>
        <begin position="351"/>
        <end position="363"/>
    </location>
</feature>
<evidence type="ECO:0000313" key="2">
    <source>
        <dbReference type="Proteomes" id="UP000694888"/>
    </source>
</evidence>
<sequence length="363" mass="41711">MFTQQNRDELESRGVTVVHDVIPEEDCDRHQANFRRWLGTFPLNAWPQNRNSLIQRYKSGHLQPAWEARIAAKPVFAQVWGTDKLLTSMDAVAIGRPPEEGAESFWAPGDSWLHVDQTADKEGLHAYQGAVYLEHCAEDDWTFEVVEGSHKYFEDFADMTSQWRCKNIKEHHVQWFKERGCQRRRVPCPKGGLILWDSRLVHANARPIQGRQNPGRWRFVVFVCMAPAAWASHADLAKKVDAYERLQLTTHWPSQEVRTFSDRVTNNSVADPNPRMTLPEVARTDEVKRLVGALAYDEDDEEEEGKCEGEGAAGCENVRAVGGAPGSEFRPKFNREKWRAHLEEFQDWRGRGKGGNRRRAHRV</sequence>
<dbReference type="RefSeq" id="XP_035825154.1">
    <property type="nucleotide sequence ID" value="XM_035969261.1"/>
</dbReference>
<accession>A0ABM1VRW2</accession>
<feature type="region of interest" description="Disordered" evidence="1">
    <location>
        <begin position="344"/>
        <end position="363"/>
    </location>
</feature>
<dbReference type="SUPFAM" id="SSF51197">
    <property type="entry name" value="Clavaminate synthase-like"/>
    <property type="match status" value="1"/>
</dbReference>
<gene>
    <name evidence="3" type="primary">LOC106011500</name>
</gene>
<dbReference type="InterPro" id="IPR008775">
    <property type="entry name" value="Phytyl_CoA_dOase-like"/>
</dbReference>
<dbReference type="PANTHER" id="PTHR31630:SF6">
    <property type="entry name" value="PHYTANOYL-COA DIOXYGENASE-RELATED"/>
    <property type="match status" value="1"/>
</dbReference>
<name>A0ABM1VRW2_APLCA</name>
<dbReference type="GeneID" id="106011500"/>
<dbReference type="Gene3D" id="2.60.120.620">
    <property type="entry name" value="q2cbj1_9rhob like domain"/>
    <property type="match status" value="1"/>
</dbReference>
<protein>
    <submittedName>
        <fullName evidence="3">Uncharacterized protein LOC106011500</fullName>
    </submittedName>
</protein>
<dbReference type="Pfam" id="PF05721">
    <property type="entry name" value="PhyH"/>
    <property type="match status" value="1"/>
</dbReference>